<feature type="domain" description="2EXR" evidence="2">
    <location>
        <begin position="41"/>
        <end position="114"/>
    </location>
</feature>
<dbReference type="Proteomes" id="UP001600064">
    <property type="component" value="Unassembled WGS sequence"/>
</dbReference>
<organism evidence="3 4">
    <name type="scientific">Remersonia thermophila</name>
    <dbReference type="NCBI Taxonomy" id="72144"/>
    <lineage>
        <taxon>Eukaryota</taxon>
        <taxon>Fungi</taxon>
        <taxon>Dikarya</taxon>
        <taxon>Ascomycota</taxon>
        <taxon>Pezizomycotina</taxon>
        <taxon>Sordariomycetes</taxon>
        <taxon>Sordariomycetidae</taxon>
        <taxon>Sordariales</taxon>
        <taxon>Sordariales incertae sedis</taxon>
        <taxon>Remersonia</taxon>
    </lineage>
</organism>
<proteinExistence type="predicted"/>
<sequence length="300" mass="32884">MIMNSSALAPDDPAQFATSGVGKAHAPGTCPADAGKPSLAALPYELQAAIFEAAAAGPQVIFMDIANNQLSFSPPADQVLSRVCRLSREIYLKGKMLHRFGKHRFWINRYRDIFYLRSDDPVPRLLRPTTQELPPMPEGEAFDRRLIHNVGVDLQYLGHFPRHDAVIRIWSVFPYLTAIHIFVPKGPPRTPALQCAPETLMLSSIPSAQVVAAPGHDKELWLAVRYQIRKVCTRIMASDHGWLGRTLPEVVGHFTSLLDNGGDNSDNSITNNGNNGQINNTGNPGSSDESNGESQDAPMV</sequence>
<evidence type="ECO:0000259" key="2">
    <source>
        <dbReference type="Pfam" id="PF20150"/>
    </source>
</evidence>
<name>A0ABR4DIS7_9PEZI</name>
<evidence type="ECO:0000313" key="3">
    <source>
        <dbReference type="EMBL" id="KAL2270247.1"/>
    </source>
</evidence>
<gene>
    <name evidence="3" type="ORF">VTJ83DRAFT_2431</name>
</gene>
<evidence type="ECO:0000313" key="4">
    <source>
        <dbReference type="Proteomes" id="UP001600064"/>
    </source>
</evidence>
<evidence type="ECO:0000256" key="1">
    <source>
        <dbReference type="SAM" id="MobiDB-lite"/>
    </source>
</evidence>
<protein>
    <recommendedName>
        <fullName evidence="2">2EXR domain-containing protein</fullName>
    </recommendedName>
</protein>
<feature type="compositionally biased region" description="Polar residues" evidence="1">
    <location>
        <begin position="284"/>
        <end position="294"/>
    </location>
</feature>
<dbReference type="EMBL" id="JAZGUE010000002">
    <property type="protein sequence ID" value="KAL2270247.1"/>
    <property type="molecule type" value="Genomic_DNA"/>
</dbReference>
<dbReference type="RefSeq" id="XP_070868971.1">
    <property type="nucleotide sequence ID" value="XM_071008701.1"/>
</dbReference>
<dbReference type="Pfam" id="PF20150">
    <property type="entry name" value="2EXR"/>
    <property type="match status" value="1"/>
</dbReference>
<feature type="region of interest" description="Disordered" evidence="1">
    <location>
        <begin position="261"/>
        <end position="300"/>
    </location>
</feature>
<keyword evidence="4" id="KW-1185">Reference proteome</keyword>
<accession>A0ABR4DIS7</accession>
<dbReference type="GeneID" id="98123345"/>
<comment type="caution">
    <text evidence="3">The sequence shown here is derived from an EMBL/GenBank/DDBJ whole genome shotgun (WGS) entry which is preliminary data.</text>
</comment>
<feature type="compositionally biased region" description="Low complexity" evidence="1">
    <location>
        <begin position="261"/>
        <end position="283"/>
    </location>
</feature>
<reference evidence="3 4" key="1">
    <citation type="journal article" date="2024" name="Commun. Biol.">
        <title>Comparative genomic analysis of thermophilic fungi reveals convergent evolutionary adaptations and gene losses.</title>
        <authorList>
            <person name="Steindorff A.S."/>
            <person name="Aguilar-Pontes M.V."/>
            <person name="Robinson A.J."/>
            <person name="Andreopoulos B."/>
            <person name="LaButti K."/>
            <person name="Kuo A."/>
            <person name="Mondo S."/>
            <person name="Riley R."/>
            <person name="Otillar R."/>
            <person name="Haridas S."/>
            <person name="Lipzen A."/>
            <person name="Grimwood J."/>
            <person name="Schmutz J."/>
            <person name="Clum A."/>
            <person name="Reid I.D."/>
            <person name="Moisan M.C."/>
            <person name="Butler G."/>
            <person name="Nguyen T.T.M."/>
            <person name="Dewar K."/>
            <person name="Conant G."/>
            <person name="Drula E."/>
            <person name="Henrissat B."/>
            <person name="Hansel C."/>
            <person name="Singer S."/>
            <person name="Hutchinson M.I."/>
            <person name="de Vries R.P."/>
            <person name="Natvig D.O."/>
            <person name="Powell A.J."/>
            <person name="Tsang A."/>
            <person name="Grigoriev I.V."/>
        </authorList>
    </citation>
    <scope>NUCLEOTIDE SEQUENCE [LARGE SCALE GENOMIC DNA]</scope>
    <source>
        <strain evidence="3 4">ATCC 22073</strain>
    </source>
</reference>
<dbReference type="InterPro" id="IPR045518">
    <property type="entry name" value="2EXR"/>
</dbReference>